<protein>
    <submittedName>
        <fullName evidence="2">Uncharacterized protein</fullName>
    </submittedName>
</protein>
<comment type="caution">
    <text evidence="2">The sequence shown here is derived from an EMBL/GenBank/DDBJ whole genome shotgun (WGS) entry which is preliminary data.</text>
</comment>
<keyword evidence="1" id="KW-0472">Membrane</keyword>
<dbReference type="Proteomes" id="UP000554235">
    <property type="component" value="Unassembled WGS sequence"/>
</dbReference>
<organism evidence="2 3">
    <name type="scientific">Fusarium albosuccineum</name>
    <dbReference type="NCBI Taxonomy" id="1237068"/>
    <lineage>
        <taxon>Eukaryota</taxon>
        <taxon>Fungi</taxon>
        <taxon>Dikarya</taxon>
        <taxon>Ascomycota</taxon>
        <taxon>Pezizomycotina</taxon>
        <taxon>Sordariomycetes</taxon>
        <taxon>Hypocreomycetidae</taxon>
        <taxon>Hypocreales</taxon>
        <taxon>Nectriaceae</taxon>
        <taxon>Fusarium</taxon>
        <taxon>Fusarium decemcellulare species complex</taxon>
    </lineage>
</organism>
<sequence>MHLVPVAHFLLHDSYISSTPASNFGQEEHTNRAMEEFLGECLGPCLCRTTASIYLYLVDVYIIQPRRHVIIQRGRRLQAALGLPECLCSFAQQDPGMAGDDMRTAAGLLGVSWLLSAAVGLWVVMPSSTGTLLDPLVLGLGIVNPICMVCLVWLHLILSKRSRVSYLRRTGQALPERRLDAAIGDFWEGP</sequence>
<dbReference type="EMBL" id="JAADYS010001141">
    <property type="protein sequence ID" value="KAF4464786.1"/>
    <property type="molecule type" value="Genomic_DNA"/>
</dbReference>
<evidence type="ECO:0000313" key="3">
    <source>
        <dbReference type="Proteomes" id="UP000554235"/>
    </source>
</evidence>
<accession>A0A8H4L9Q8</accession>
<gene>
    <name evidence="2" type="ORF">FALBO_8376</name>
</gene>
<keyword evidence="1" id="KW-0812">Transmembrane</keyword>
<proteinExistence type="predicted"/>
<dbReference type="OrthoDB" id="5137762at2759"/>
<feature type="transmembrane region" description="Helical" evidence="1">
    <location>
        <begin position="136"/>
        <end position="158"/>
    </location>
</feature>
<feature type="transmembrane region" description="Helical" evidence="1">
    <location>
        <begin position="105"/>
        <end position="124"/>
    </location>
</feature>
<name>A0A8H4L9Q8_9HYPO</name>
<keyword evidence="1" id="KW-1133">Transmembrane helix</keyword>
<evidence type="ECO:0000256" key="1">
    <source>
        <dbReference type="SAM" id="Phobius"/>
    </source>
</evidence>
<reference evidence="2 3" key="1">
    <citation type="submission" date="2020-01" db="EMBL/GenBank/DDBJ databases">
        <title>Identification and distribution of gene clusters putatively required for synthesis of sphingolipid metabolism inhibitors in phylogenetically diverse species of the filamentous fungus Fusarium.</title>
        <authorList>
            <person name="Kim H.-S."/>
            <person name="Busman M."/>
            <person name="Brown D.W."/>
            <person name="Divon H."/>
            <person name="Uhlig S."/>
            <person name="Proctor R.H."/>
        </authorList>
    </citation>
    <scope>NUCLEOTIDE SEQUENCE [LARGE SCALE GENOMIC DNA]</scope>
    <source>
        <strain evidence="2 3">NRRL 20459</strain>
    </source>
</reference>
<dbReference type="AlphaFoldDB" id="A0A8H4L9Q8"/>
<evidence type="ECO:0000313" key="2">
    <source>
        <dbReference type="EMBL" id="KAF4464786.1"/>
    </source>
</evidence>
<keyword evidence="3" id="KW-1185">Reference proteome</keyword>